<comment type="caution">
    <text evidence="1">The sequence shown here is derived from an EMBL/GenBank/DDBJ whole genome shotgun (WGS) entry which is preliminary data.</text>
</comment>
<protein>
    <submittedName>
        <fullName evidence="1">Uncharacterized protein</fullName>
    </submittedName>
</protein>
<accession>A0A9D4JDJ1</accession>
<evidence type="ECO:0000313" key="1">
    <source>
        <dbReference type="EMBL" id="KAH3804648.1"/>
    </source>
</evidence>
<dbReference type="AlphaFoldDB" id="A0A9D4JDJ1"/>
<evidence type="ECO:0000313" key="2">
    <source>
        <dbReference type="Proteomes" id="UP000828390"/>
    </source>
</evidence>
<proteinExistence type="predicted"/>
<reference evidence="1" key="2">
    <citation type="submission" date="2020-11" db="EMBL/GenBank/DDBJ databases">
        <authorList>
            <person name="McCartney M.A."/>
            <person name="Auch B."/>
            <person name="Kono T."/>
            <person name="Mallez S."/>
            <person name="Becker A."/>
            <person name="Gohl D.M."/>
            <person name="Silverstein K.A.T."/>
            <person name="Koren S."/>
            <person name="Bechman K.B."/>
            <person name="Herman A."/>
            <person name="Abrahante J.E."/>
            <person name="Garbe J."/>
        </authorList>
    </citation>
    <scope>NUCLEOTIDE SEQUENCE</scope>
    <source>
        <strain evidence="1">Duluth1</strain>
        <tissue evidence="1">Whole animal</tissue>
    </source>
</reference>
<sequence length="73" mass="8222">MTANYYLQIYTYWSNICYCACVNFNVFQGVSQLAALRVDAHTTYEHSASVDDFQEALSAVIEDELLTKVKTSG</sequence>
<name>A0A9D4JDJ1_DREPO</name>
<reference evidence="1" key="1">
    <citation type="journal article" date="2019" name="bioRxiv">
        <title>The Genome of the Zebra Mussel, Dreissena polymorpha: A Resource for Invasive Species Research.</title>
        <authorList>
            <person name="McCartney M.A."/>
            <person name="Auch B."/>
            <person name="Kono T."/>
            <person name="Mallez S."/>
            <person name="Zhang Y."/>
            <person name="Obille A."/>
            <person name="Becker A."/>
            <person name="Abrahante J.E."/>
            <person name="Garbe J."/>
            <person name="Badalamenti J.P."/>
            <person name="Herman A."/>
            <person name="Mangelson H."/>
            <person name="Liachko I."/>
            <person name="Sullivan S."/>
            <person name="Sone E.D."/>
            <person name="Koren S."/>
            <person name="Silverstein K.A.T."/>
            <person name="Beckman K.B."/>
            <person name="Gohl D.M."/>
        </authorList>
    </citation>
    <scope>NUCLEOTIDE SEQUENCE</scope>
    <source>
        <strain evidence="1">Duluth1</strain>
        <tissue evidence="1">Whole animal</tissue>
    </source>
</reference>
<keyword evidence="2" id="KW-1185">Reference proteome</keyword>
<dbReference type="EMBL" id="JAIWYP010000006">
    <property type="protein sequence ID" value="KAH3804648.1"/>
    <property type="molecule type" value="Genomic_DNA"/>
</dbReference>
<organism evidence="1 2">
    <name type="scientific">Dreissena polymorpha</name>
    <name type="common">Zebra mussel</name>
    <name type="synonym">Mytilus polymorpha</name>
    <dbReference type="NCBI Taxonomy" id="45954"/>
    <lineage>
        <taxon>Eukaryota</taxon>
        <taxon>Metazoa</taxon>
        <taxon>Spiralia</taxon>
        <taxon>Lophotrochozoa</taxon>
        <taxon>Mollusca</taxon>
        <taxon>Bivalvia</taxon>
        <taxon>Autobranchia</taxon>
        <taxon>Heteroconchia</taxon>
        <taxon>Euheterodonta</taxon>
        <taxon>Imparidentia</taxon>
        <taxon>Neoheterodontei</taxon>
        <taxon>Myida</taxon>
        <taxon>Dreissenoidea</taxon>
        <taxon>Dreissenidae</taxon>
        <taxon>Dreissena</taxon>
    </lineage>
</organism>
<dbReference type="Proteomes" id="UP000828390">
    <property type="component" value="Unassembled WGS sequence"/>
</dbReference>
<gene>
    <name evidence="1" type="ORF">DPMN_132937</name>
</gene>